<dbReference type="Gramene" id="rna39890">
    <property type="protein sequence ID" value="RHN45530.1"/>
    <property type="gene ID" value="gene39890"/>
</dbReference>
<feature type="domain" description="Late nodulin" evidence="2">
    <location>
        <begin position="7"/>
        <end position="63"/>
    </location>
</feature>
<proteinExistence type="predicted"/>
<reference evidence="3" key="1">
    <citation type="journal article" date="2018" name="Nat. Plants">
        <title>Whole-genome landscape of Medicago truncatula symbiotic genes.</title>
        <authorList>
            <person name="Pecrix Y."/>
            <person name="Gamas P."/>
            <person name="Carrere S."/>
        </authorList>
    </citation>
    <scope>NUCLEOTIDE SEQUENCE</scope>
    <source>
        <tissue evidence="3">Leaves</tissue>
    </source>
</reference>
<evidence type="ECO:0000256" key="1">
    <source>
        <dbReference type="SAM" id="Phobius"/>
    </source>
</evidence>
<protein>
    <submittedName>
        <fullName evidence="3">Putative Late nodulin</fullName>
    </submittedName>
</protein>
<dbReference type="AlphaFoldDB" id="A0A396GWY7"/>
<evidence type="ECO:0000259" key="2">
    <source>
        <dbReference type="Pfam" id="PF07127"/>
    </source>
</evidence>
<dbReference type="Proteomes" id="UP000265566">
    <property type="component" value="Chromosome 7"/>
</dbReference>
<dbReference type="EMBL" id="PSQE01000007">
    <property type="protein sequence ID" value="RHN45530.1"/>
    <property type="molecule type" value="Genomic_DNA"/>
</dbReference>
<keyword evidence="1" id="KW-0812">Transmembrane</keyword>
<accession>A0A396GWY7</accession>
<keyword evidence="1" id="KW-0472">Membrane</keyword>
<keyword evidence="1" id="KW-1133">Transmembrane helix</keyword>
<gene>
    <name evidence="3" type="ORF">MtrunA17_Chr7g0232281</name>
</gene>
<dbReference type="GO" id="GO:0046872">
    <property type="term" value="F:metal ion binding"/>
    <property type="evidence" value="ECO:0007669"/>
    <property type="project" value="InterPro"/>
</dbReference>
<comment type="caution">
    <text evidence="3">The sequence shown here is derived from an EMBL/GenBank/DDBJ whole genome shotgun (WGS) entry which is preliminary data.</text>
</comment>
<dbReference type="InterPro" id="IPR009810">
    <property type="entry name" value="Nodulin_late_dom"/>
</dbReference>
<evidence type="ECO:0000313" key="3">
    <source>
        <dbReference type="EMBL" id="RHN45530.1"/>
    </source>
</evidence>
<sequence>MQTGESMTKIIKFVYFMTIFISPFVVASLHEISGYVLGLPAGYCTSNHHCPVYNCTHPKQPWCKLVRLQLLFHGSLIGLCDCI</sequence>
<dbReference type="Pfam" id="PF07127">
    <property type="entry name" value="Nodulin_late"/>
    <property type="match status" value="1"/>
</dbReference>
<organism evidence="3">
    <name type="scientific">Medicago truncatula</name>
    <name type="common">Barrel medic</name>
    <name type="synonym">Medicago tribuloides</name>
    <dbReference type="NCBI Taxonomy" id="3880"/>
    <lineage>
        <taxon>Eukaryota</taxon>
        <taxon>Viridiplantae</taxon>
        <taxon>Streptophyta</taxon>
        <taxon>Embryophyta</taxon>
        <taxon>Tracheophyta</taxon>
        <taxon>Spermatophyta</taxon>
        <taxon>Magnoliopsida</taxon>
        <taxon>eudicotyledons</taxon>
        <taxon>Gunneridae</taxon>
        <taxon>Pentapetalae</taxon>
        <taxon>rosids</taxon>
        <taxon>fabids</taxon>
        <taxon>Fabales</taxon>
        <taxon>Fabaceae</taxon>
        <taxon>Papilionoideae</taxon>
        <taxon>50 kb inversion clade</taxon>
        <taxon>NPAAA clade</taxon>
        <taxon>Hologalegina</taxon>
        <taxon>IRL clade</taxon>
        <taxon>Trifolieae</taxon>
        <taxon>Medicago</taxon>
    </lineage>
</organism>
<feature type="transmembrane region" description="Helical" evidence="1">
    <location>
        <begin position="12"/>
        <end position="30"/>
    </location>
</feature>
<name>A0A396GWY7_MEDTR</name>